<evidence type="ECO:0000256" key="2">
    <source>
        <dbReference type="SAM" id="MobiDB-lite"/>
    </source>
</evidence>
<feature type="compositionally biased region" description="Polar residues" evidence="2">
    <location>
        <begin position="122"/>
        <end position="131"/>
    </location>
</feature>
<feature type="compositionally biased region" description="Low complexity" evidence="2">
    <location>
        <begin position="223"/>
        <end position="239"/>
    </location>
</feature>
<comment type="caution">
    <text evidence="3">The sequence shown here is derived from an EMBL/GenBank/DDBJ whole genome shotgun (WGS) entry which is preliminary data.</text>
</comment>
<name>A0ABQ0FYV7_9PEZI</name>
<feature type="region of interest" description="Disordered" evidence="2">
    <location>
        <begin position="119"/>
        <end position="183"/>
    </location>
</feature>
<dbReference type="RefSeq" id="XP_070912411.1">
    <property type="nucleotide sequence ID" value="XM_071056310.1"/>
</dbReference>
<reference evidence="3 4" key="1">
    <citation type="submission" date="2024-09" db="EMBL/GenBank/DDBJ databases">
        <title>Itraconazole resistance in Madurella fahalii resulting from another homologue of gene encoding cytochrome P450 14-alpha sterol demethylase (CYP51).</title>
        <authorList>
            <person name="Yoshioka I."/>
            <person name="Fahal A.H."/>
            <person name="Kaneko S."/>
            <person name="Yaguchi T."/>
        </authorList>
    </citation>
    <scope>NUCLEOTIDE SEQUENCE [LARGE SCALE GENOMIC DNA]</scope>
    <source>
        <strain evidence="3 4">IFM 68171</strain>
    </source>
</reference>
<evidence type="ECO:0000313" key="3">
    <source>
        <dbReference type="EMBL" id="GAB1310678.1"/>
    </source>
</evidence>
<dbReference type="PANTHER" id="PTHR38166:SF1">
    <property type="entry name" value="C2H2-TYPE DOMAIN-CONTAINING PROTEIN"/>
    <property type="match status" value="1"/>
</dbReference>
<dbReference type="PANTHER" id="PTHR38166">
    <property type="entry name" value="C2H2-TYPE DOMAIN-CONTAINING PROTEIN-RELATED"/>
    <property type="match status" value="1"/>
</dbReference>
<dbReference type="Proteomes" id="UP001628179">
    <property type="component" value="Unassembled WGS sequence"/>
</dbReference>
<accession>A0ABQ0FYV7</accession>
<feature type="coiled-coil region" evidence="1">
    <location>
        <begin position="292"/>
        <end position="319"/>
    </location>
</feature>
<sequence>MPNNKNPEGGADTFPRIKSHIFRNHDPFIRCPNCWKACKTEDEAREHEGTTRCIRKASPGKYWMTREQQEQVRGRKFMGNSVENWYCLFGILLPDVPALGPNGYKKLSPYYVSGPLGPPTPASSATGSGRNKSIAGAAASSSDQSPGSTLPSAQGLMGSQSFHDSGPQALPSPSQALPGNHDFSCPDFAQGFDNDPVFRLIDWERSNAMFDNIPNINVSGTYATTTEPPIEPAPTATRPSHQTPTPPDANHSSSSGQGGTEMSPYFLRQDNERLWASNVILRDESAMWRGKHSRLQAQLDELLHQLRPLEDALQALEDALQALLYLPAVRERGDDEVAGRLFDIMKGLLETLVSFGSGPRLHRRITVPHARVLGNLRDDEKMHIWSLPIWGLLGARTVVYGITSREPMTMS</sequence>
<evidence type="ECO:0000313" key="4">
    <source>
        <dbReference type="Proteomes" id="UP001628179"/>
    </source>
</evidence>
<keyword evidence="4" id="KW-1185">Reference proteome</keyword>
<feature type="region of interest" description="Disordered" evidence="2">
    <location>
        <begin position="220"/>
        <end position="263"/>
    </location>
</feature>
<feature type="compositionally biased region" description="Polar residues" evidence="2">
    <location>
        <begin position="139"/>
        <end position="163"/>
    </location>
</feature>
<organism evidence="3 4">
    <name type="scientific">Madurella fahalii</name>
    <dbReference type="NCBI Taxonomy" id="1157608"/>
    <lineage>
        <taxon>Eukaryota</taxon>
        <taxon>Fungi</taxon>
        <taxon>Dikarya</taxon>
        <taxon>Ascomycota</taxon>
        <taxon>Pezizomycotina</taxon>
        <taxon>Sordariomycetes</taxon>
        <taxon>Sordariomycetidae</taxon>
        <taxon>Sordariales</taxon>
        <taxon>Sordariales incertae sedis</taxon>
        <taxon>Madurella</taxon>
    </lineage>
</organism>
<keyword evidence="1" id="KW-0175">Coiled coil</keyword>
<dbReference type="GeneID" id="98171633"/>
<evidence type="ECO:0008006" key="5">
    <source>
        <dbReference type="Google" id="ProtNLM"/>
    </source>
</evidence>
<evidence type="ECO:0000256" key="1">
    <source>
        <dbReference type="SAM" id="Coils"/>
    </source>
</evidence>
<gene>
    <name evidence="3" type="ORF">MFIFM68171_00888</name>
</gene>
<proteinExistence type="predicted"/>
<protein>
    <recommendedName>
        <fullName evidence="5">C2H2-type domain-containing protein</fullName>
    </recommendedName>
</protein>
<dbReference type="EMBL" id="BAAFSV010000001">
    <property type="protein sequence ID" value="GAB1310678.1"/>
    <property type="molecule type" value="Genomic_DNA"/>
</dbReference>